<name>A0A0C2XUW3_SERVB</name>
<dbReference type="STRING" id="933852.A0A0C2XUW3"/>
<dbReference type="PROSITE" id="PS50011">
    <property type="entry name" value="PROTEIN_KINASE_DOM"/>
    <property type="match status" value="1"/>
</dbReference>
<reference evidence="5" key="2">
    <citation type="submission" date="2015-01" db="EMBL/GenBank/DDBJ databases">
        <title>Evolutionary Origins and Diversification of the Mycorrhizal Mutualists.</title>
        <authorList>
            <consortium name="DOE Joint Genome Institute"/>
            <consortium name="Mycorrhizal Genomics Consortium"/>
            <person name="Kohler A."/>
            <person name="Kuo A."/>
            <person name="Nagy L.G."/>
            <person name="Floudas D."/>
            <person name="Copeland A."/>
            <person name="Barry K.W."/>
            <person name="Cichocki N."/>
            <person name="Veneault-Fourrey C."/>
            <person name="LaButti K."/>
            <person name="Lindquist E.A."/>
            <person name="Lipzen A."/>
            <person name="Lundell T."/>
            <person name="Morin E."/>
            <person name="Murat C."/>
            <person name="Riley R."/>
            <person name="Ohm R."/>
            <person name="Sun H."/>
            <person name="Tunlid A."/>
            <person name="Henrissat B."/>
            <person name="Grigoriev I.V."/>
            <person name="Hibbett D.S."/>
            <person name="Martin F."/>
        </authorList>
    </citation>
    <scope>NUCLEOTIDE SEQUENCE [LARGE SCALE GENOMIC DNA]</scope>
    <source>
        <strain evidence="5">MAFF 305830</strain>
    </source>
</reference>
<dbReference type="HOGENOM" id="CLU_000288_7_18_1"/>
<dbReference type="GO" id="GO:0004674">
    <property type="term" value="F:protein serine/threonine kinase activity"/>
    <property type="evidence" value="ECO:0007669"/>
    <property type="project" value="TreeGrafter"/>
</dbReference>
<keyword evidence="2" id="KW-0067">ATP-binding</keyword>
<dbReference type="GO" id="GO:0005524">
    <property type="term" value="F:ATP binding"/>
    <property type="evidence" value="ECO:0007669"/>
    <property type="project" value="UniProtKB-KW"/>
</dbReference>
<keyword evidence="1" id="KW-0547">Nucleotide-binding</keyword>
<dbReference type="PIRSF" id="PIRSF000654">
    <property type="entry name" value="Integrin-linked_kinase"/>
    <property type="match status" value="1"/>
</dbReference>
<dbReference type="InterPro" id="IPR011009">
    <property type="entry name" value="Kinase-like_dom_sf"/>
</dbReference>
<reference evidence="4 5" key="1">
    <citation type="submission" date="2014-04" db="EMBL/GenBank/DDBJ databases">
        <authorList>
            <consortium name="DOE Joint Genome Institute"/>
            <person name="Kuo A."/>
            <person name="Zuccaro A."/>
            <person name="Kohler A."/>
            <person name="Nagy L.G."/>
            <person name="Floudas D."/>
            <person name="Copeland A."/>
            <person name="Barry K.W."/>
            <person name="Cichocki N."/>
            <person name="Veneault-Fourrey C."/>
            <person name="LaButti K."/>
            <person name="Lindquist E.A."/>
            <person name="Lipzen A."/>
            <person name="Lundell T."/>
            <person name="Morin E."/>
            <person name="Murat C."/>
            <person name="Sun H."/>
            <person name="Tunlid A."/>
            <person name="Henrissat B."/>
            <person name="Grigoriev I.V."/>
            <person name="Hibbett D.S."/>
            <person name="Martin F."/>
            <person name="Nordberg H.P."/>
            <person name="Cantor M.N."/>
            <person name="Hua S.X."/>
        </authorList>
    </citation>
    <scope>NUCLEOTIDE SEQUENCE [LARGE SCALE GENOMIC DNA]</scope>
    <source>
        <strain evidence="4 5">MAFF 305830</strain>
    </source>
</reference>
<dbReference type="Gene3D" id="1.10.510.10">
    <property type="entry name" value="Transferase(Phosphotransferase) domain 1"/>
    <property type="match status" value="1"/>
</dbReference>
<feature type="domain" description="Protein kinase" evidence="3">
    <location>
        <begin position="1"/>
        <end position="242"/>
    </location>
</feature>
<gene>
    <name evidence="4" type="ORF">M408DRAFT_184882</name>
</gene>
<keyword evidence="5" id="KW-1185">Reference proteome</keyword>
<dbReference type="PROSITE" id="PS00108">
    <property type="entry name" value="PROTEIN_KINASE_ST"/>
    <property type="match status" value="1"/>
</dbReference>
<sequence length="245" mass="27549">MDGKTLTGMRRKLTRELQTWWLLQHPRIIPLYGLAPSFGRFGGMVSPWYQNGNASQYLQNAALTSGERTQLWSEVVEGVAYLHGCTPVVVHGDLKPANILIDDQGHARICDFGLVRLVQEFGPTGQTTTSVHMGTIRYLSKELLCDNYEDRIPTTASDVHALACVALEIIFGVLPYHRRRDNYTGNITIDILQGKPPGERPDIESPLLHQVWNALEHCWDLDPYLRPSAGQLLEYLRQMGILSAL</sequence>
<dbReference type="EMBL" id="KN824279">
    <property type="protein sequence ID" value="KIM32667.1"/>
    <property type="molecule type" value="Genomic_DNA"/>
</dbReference>
<evidence type="ECO:0000313" key="4">
    <source>
        <dbReference type="EMBL" id="KIM32667.1"/>
    </source>
</evidence>
<dbReference type="InterPro" id="IPR000719">
    <property type="entry name" value="Prot_kinase_dom"/>
</dbReference>
<dbReference type="InterPro" id="IPR051681">
    <property type="entry name" value="Ser/Thr_Kinases-Pseudokinases"/>
</dbReference>
<dbReference type="OrthoDB" id="346907at2759"/>
<evidence type="ECO:0000259" key="3">
    <source>
        <dbReference type="PROSITE" id="PS50011"/>
    </source>
</evidence>
<evidence type="ECO:0000256" key="2">
    <source>
        <dbReference type="ARBA" id="ARBA00022840"/>
    </source>
</evidence>
<dbReference type="PANTHER" id="PTHR44329:SF298">
    <property type="entry name" value="MIXED LINEAGE KINASE DOMAIN-LIKE PROTEIN"/>
    <property type="match status" value="1"/>
</dbReference>
<proteinExistence type="predicted"/>
<organism evidence="4 5">
    <name type="scientific">Serendipita vermifera MAFF 305830</name>
    <dbReference type="NCBI Taxonomy" id="933852"/>
    <lineage>
        <taxon>Eukaryota</taxon>
        <taxon>Fungi</taxon>
        <taxon>Dikarya</taxon>
        <taxon>Basidiomycota</taxon>
        <taxon>Agaricomycotina</taxon>
        <taxon>Agaricomycetes</taxon>
        <taxon>Sebacinales</taxon>
        <taxon>Serendipitaceae</taxon>
        <taxon>Serendipita</taxon>
    </lineage>
</organism>
<evidence type="ECO:0000313" key="5">
    <source>
        <dbReference type="Proteomes" id="UP000054097"/>
    </source>
</evidence>
<dbReference type="Pfam" id="PF00069">
    <property type="entry name" value="Pkinase"/>
    <property type="match status" value="1"/>
</dbReference>
<accession>A0A0C2XUW3</accession>
<dbReference type="SUPFAM" id="SSF56112">
    <property type="entry name" value="Protein kinase-like (PK-like)"/>
    <property type="match status" value="1"/>
</dbReference>
<dbReference type="Proteomes" id="UP000054097">
    <property type="component" value="Unassembled WGS sequence"/>
</dbReference>
<evidence type="ECO:0000256" key="1">
    <source>
        <dbReference type="ARBA" id="ARBA00022741"/>
    </source>
</evidence>
<dbReference type="InterPro" id="IPR008271">
    <property type="entry name" value="Ser/Thr_kinase_AS"/>
</dbReference>
<dbReference type="SMART" id="SM00220">
    <property type="entry name" value="S_TKc"/>
    <property type="match status" value="1"/>
</dbReference>
<dbReference type="PANTHER" id="PTHR44329">
    <property type="entry name" value="SERINE/THREONINE-PROTEIN KINASE TNNI3K-RELATED"/>
    <property type="match status" value="1"/>
</dbReference>
<dbReference type="AlphaFoldDB" id="A0A0C2XUW3"/>
<protein>
    <recommendedName>
        <fullName evidence="3">Protein kinase domain-containing protein</fullName>
    </recommendedName>
</protein>